<dbReference type="Proteomes" id="UP000483820">
    <property type="component" value="Chromosome III"/>
</dbReference>
<evidence type="ECO:0000313" key="2">
    <source>
        <dbReference type="EMBL" id="KAF1761542.1"/>
    </source>
</evidence>
<dbReference type="InterPro" id="IPR034754">
    <property type="entry name" value="GEMIN8"/>
</dbReference>
<dbReference type="GO" id="GO:0032797">
    <property type="term" value="C:SMN complex"/>
    <property type="evidence" value="ECO:0007669"/>
    <property type="project" value="InterPro"/>
</dbReference>
<sequence>MNKFLENNEWARDSSFNHFWRHYDISKRWLQHHAEATQHLHTRRHSFHKPSTECEFSNAPEPEVIEERLSRCEIRNEDAGEIEVEDMSEEMKEFFAKTHDHRRKLKEKRDAAEKKKEDDAKKGNQNEYINVEQINVRGRVEKSADHRNANVEFIEKREKAKKDYGIAATKILSMESSIEMQFETEYASNPKLWPNIPLRF</sequence>
<dbReference type="GeneID" id="9814540"/>
<dbReference type="Pfam" id="PF15348">
    <property type="entry name" value="GEMIN8"/>
    <property type="match status" value="1"/>
</dbReference>
<dbReference type="PANTHER" id="PTHR16238">
    <property type="entry name" value="GEM-ASSOCIATED PROTEIN 8"/>
    <property type="match status" value="1"/>
</dbReference>
<feature type="compositionally biased region" description="Basic and acidic residues" evidence="1">
    <location>
        <begin position="107"/>
        <end position="124"/>
    </location>
</feature>
<gene>
    <name evidence="2" type="ORF">GCK72_009798</name>
</gene>
<comment type="caution">
    <text evidence="2">The sequence shown here is derived from an EMBL/GenBank/DDBJ whole genome shotgun (WGS) entry which is preliminary data.</text>
</comment>
<feature type="region of interest" description="Disordered" evidence="1">
    <location>
        <begin position="96"/>
        <end position="126"/>
    </location>
</feature>
<dbReference type="RefSeq" id="XP_053587114.1">
    <property type="nucleotide sequence ID" value="XM_053727537.1"/>
</dbReference>
<evidence type="ECO:0000313" key="3">
    <source>
        <dbReference type="Proteomes" id="UP000483820"/>
    </source>
</evidence>
<proteinExistence type="predicted"/>
<evidence type="ECO:0008006" key="4">
    <source>
        <dbReference type="Google" id="ProtNLM"/>
    </source>
</evidence>
<dbReference type="PANTHER" id="PTHR16238:SF7">
    <property type="entry name" value="GEM-ASSOCIATED PROTEIN 8"/>
    <property type="match status" value="1"/>
</dbReference>
<evidence type="ECO:0000256" key="1">
    <source>
        <dbReference type="SAM" id="MobiDB-lite"/>
    </source>
</evidence>
<dbReference type="AlphaFoldDB" id="A0A6A5H514"/>
<dbReference type="GO" id="GO:0000387">
    <property type="term" value="P:spliceosomal snRNP assembly"/>
    <property type="evidence" value="ECO:0007669"/>
    <property type="project" value="InterPro"/>
</dbReference>
<organism evidence="2 3">
    <name type="scientific">Caenorhabditis remanei</name>
    <name type="common">Caenorhabditis vulgaris</name>
    <dbReference type="NCBI Taxonomy" id="31234"/>
    <lineage>
        <taxon>Eukaryota</taxon>
        <taxon>Metazoa</taxon>
        <taxon>Ecdysozoa</taxon>
        <taxon>Nematoda</taxon>
        <taxon>Chromadorea</taxon>
        <taxon>Rhabditida</taxon>
        <taxon>Rhabditina</taxon>
        <taxon>Rhabditomorpha</taxon>
        <taxon>Rhabditoidea</taxon>
        <taxon>Rhabditidae</taxon>
        <taxon>Peloderinae</taxon>
        <taxon>Caenorhabditis</taxon>
    </lineage>
</organism>
<dbReference type="KEGG" id="crq:GCK72_009798"/>
<protein>
    <recommendedName>
        <fullName evidence="4">Gem-associated protein 8</fullName>
    </recommendedName>
</protein>
<dbReference type="EMBL" id="WUAV01000003">
    <property type="protein sequence ID" value="KAF1761542.1"/>
    <property type="molecule type" value="Genomic_DNA"/>
</dbReference>
<accession>A0A6A5H514</accession>
<name>A0A6A5H514_CAERE</name>
<dbReference type="CTD" id="9814540"/>
<reference evidence="2 3" key="1">
    <citation type="submission" date="2019-12" db="EMBL/GenBank/DDBJ databases">
        <title>Chromosome-level assembly of the Caenorhabditis remanei genome.</title>
        <authorList>
            <person name="Teterina A.A."/>
            <person name="Willis J.H."/>
            <person name="Phillips P.C."/>
        </authorList>
    </citation>
    <scope>NUCLEOTIDE SEQUENCE [LARGE SCALE GENOMIC DNA]</scope>
    <source>
        <strain evidence="2 3">PX506</strain>
        <tissue evidence="2">Whole organism</tissue>
    </source>
</reference>